<dbReference type="AlphaFoldDB" id="A0A9P8LI43"/>
<evidence type="ECO:0000313" key="7">
    <source>
        <dbReference type="Proteomes" id="UP000750711"/>
    </source>
</evidence>
<reference evidence="6" key="1">
    <citation type="submission" date="2021-03" db="EMBL/GenBank/DDBJ databases">
        <title>Comparative genomics and phylogenomic investigation of the class Geoglossomycetes provide insights into ecological specialization and systematics.</title>
        <authorList>
            <person name="Melie T."/>
            <person name="Pirro S."/>
            <person name="Miller A.N."/>
            <person name="Quandt A."/>
        </authorList>
    </citation>
    <scope>NUCLEOTIDE SEQUENCE</scope>
    <source>
        <strain evidence="6">CAQ_001_2017</strain>
    </source>
</reference>
<name>A0A9P8LI43_9PEZI</name>
<feature type="region of interest" description="Disordered" evidence="4">
    <location>
        <begin position="1"/>
        <end position="36"/>
    </location>
</feature>
<evidence type="ECO:0000256" key="3">
    <source>
        <dbReference type="PROSITE-ProRule" id="PRU00176"/>
    </source>
</evidence>
<dbReference type="PANTHER" id="PTHR24012">
    <property type="entry name" value="RNA BINDING PROTEIN"/>
    <property type="match status" value="1"/>
</dbReference>
<evidence type="ECO:0000259" key="5">
    <source>
        <dbReference type="PROSITE" id="PS50102"/>
    </source>
</evidence>
<evidence type="ECO:0000256" key="4">
    <source>
        <dbReference type="SAM" id="MobiDB-lite"/>
    </source>
</evidence>
<dbReference type="Proteomes" id="UP000750711">
    <property type="component" value="Unassembled WGS sequence"/>
</dbReference>
<protein>
    <recommendedName>
        <fullName evidence="5">RRM domain-containing protein</fullName>
    </recommendedName>
</protein>
<proteinExistence type="predicted"/>
<evidence type="ECO:0000313" key="6">
    <source>
        <dbReference type="EMBL" id="KAH0566335.1"/>
    </source>
</evidence>
<dbReference type="Gene3D" id="3.30.70.330">
    <property type="match status" value="2"/>
</dbReference>
<dbReference type="InterPro" id="IPR000504">
    <property type="entry name" value="RRM_dom"/>
</dbReference>
<keyword evidence="1" id="KW-0677">Repeat</keyword>
<gene>
    <name evidence="6" type="ORF">GP486_000271</name>
</gene>
<dbReference type="InterPro" id="IPR035979">
    <property type="entry name" value="RBD_domain_sf"/>
</dbReference>
<dbReference type="InterPro" id="IPR012677">
    <property type="entry name" value="Nucleotide-bd_a/b_plait_sf"/>
</dbReference>
<feature type="domain" description="RRM" evidence="5">
    <location>
        <begin position="126"/>
        <end position="217"/>
    </location>
</feature>
<dbReference type="SUPFAM" id="SSF54928">
    <property type="entry name" value="RNA-binding domain, RBD"/>
    <property type="match status" value="2"/>
</dbReference>
<dbReference type="SMART" id="SM00360">
    <property type="entry name" value="RRM"/>
    <property type="match status" value="1"/>
</dbReference>
<dbReference type="GO" id="GO:0003723">
    <property type="term" value="F:RNA binding"/>
    <property type="evidence" value="ECO:0007669"/>
    <property type="project" value="UniProtKB-UniRule"/>
</dbReference>
<evidence type="ECO:0000256" key="2">
    <source>
        <dbReference type="ARBA" id="ARBA00022884"/>
    </source>
</evidence>
<organism evidence="6 7">
    <name type="scientific">Trichoglossum hirsutum</name>
    <dbReference type="NCBI Taxonomy" id="265104"/>
    <lineage>
        <taxon>Eukaryota</taxon>
        <taxon>Fungi</taxon>
        <taxon>Dikarya</taxon>
        <taxon>Ascomycota</taxon>
        <taxon>Pezizomycotina</taxon>
        <taxon>Geoglossomycetes</taxon>
        <taxon>Geoglossales</taxon>
        <taxon>Geoglossaceae</taxon>
        <taxon>Trichoglossum</taxon>
    </lineage>
</organism>
<feature type="region of interest" description="Disordered" evidence="4">
    <location>
        <begin position="294"/>
        <end position="313"/>
    </location>
</feature>
<dbReference type="Pfam" id="PF00076">
    <property type="entry name" value="RRM_1"/>
    <property type="match status" value="2"/>
</dbReference>
<keyword evidence="2 3" id="KW-0694">RNA-binding</keyword>
<dbReference type="PROSITE" id="PS50102">
    <property type="entry name" value="RRM"/>
    <property type="match status" value="1"/>
</dbReference>
<evidence type="ECO:0000256" key="1">
    <source>
        <dbReference type="ARBA" id="ARBA00022737"/>
    </source>
</evidence>
<dbReference type="EMBL" id="JAGHQM010000015">
    <property type="protein sequence ID" value="KAH0566335.1"/>
    <property type="molecule type" value="Genomic_DNA"/>
</dbReference>
<accession>A0A9P8LI43</accession>
<sequence length="337" mass="37414">MPVTPPNSVGSLSSNASDQSPQTPYHGVSTYSTQNSSIEHSPLNGYSYSNNPASYMAFSSPGPVPLQTNHDYPRLGSYMHDALERQRFAYLLSQYPTIPWAIPAVYTAKTSLKTLEESLQNPLRIKNVYIRGLAPNTTDDLLLAYACRFGKVINHKAMIDPQNGTCKGFGFAKFSTFLEAELCIRGFYLRNYEELNSIFFGYEVESSRILRDSHGNSRGVGFARFTSRAASDEVIKLFHGQPVGREGLLLQVRYADTEEQKKLKDETTRRRQFRATEYTASARSVGHAPEYAAMARSAGHSPEPLPGLGTWRNVAPSGRAQSSFLSRNIQPNFCAAT</sequence>
<comment type="caution">
    <text evidence="6">The sequence shown here is derived from an EMBL/GenBank/DDBJ whole genome shotgun (WGS) entry which is preliminary data.</text>
</comment>
<keyword evidence="7" id="KW-1185">Reference proteome</keyword>